<gene>
    <name evidence="4" type="ORF">DTL42_05065</name>
</gene>
<dbReference type="OrthoDB" id="7066694at2"/>
<dbReference type="RefSeq" id="WP_114367577.1">
    <property type="nucleotide sequence ID" value="NZ_QPEX01000010.1"/>
</dbReference>
<dbReference type="CDD" id="cd00754">
    <property type="entry name" value="Ubl_MoaD"/>
    <property type="match status" value="1"/>
</dbReference>
<proteinExistence type="inferred from homology"/>
<evidence type="ECO:0000313" key="5">
    <source>
        <dbReference type="Proteomes" id="UP000253562"/>
    </source>
</evidence>
<dbReference type="Proteomes" id="UP000253562">
    <property type="component" value="Unassembled WGS sequence"/>
</dbReference>
<dbReference type="PANTHER" id="PTHR33359">
    <property type="entry name" value="MOLYBDOPTERIN SYNTHASE SULFUR CARRIER SUBUNIT"/>
    <property type="match status" value="1"/>
</dbReference>
<comment type="caution">
    <text evidence="4">The sequence shown here is derived from an EMBL/GenBank/DDBJ whole genome shotgun (WGS) entry which is preliminary data.</text>
</comment>
<dbReference type="SUPFAM" id="SSF54285">
    <property type="entry name" value="MoaD/ThiS"/>
    <property type="match status" value="1"/>
</dbReference>
<dbReference type="GO" id="GO:0006777">
    <property type="term" value="P:Mo-molybdopterin cofactor biosynthetic process"/>
    <property type="evidence" value="ECO:0007669"/>
    <property type="project" value="InterPro"/>
</dbReference>
<evidence type="ECO:0000256" key="1">
    <source>
        <dbReference type="ARBA" id="ARBA00022741"/>
    </source>
</evidence>
<evidence type="ECO:0000313" key="4">
    <source>
        <dbReference type="EMBL" id="RCS54512.1"/>
    </source>
</evidence>
<evidence type="ECO:0000256" key="3">
    <source>
        <dbReference type="ARBA" id="ARBA00024247"/>
    </source>
</evidence>
<name>A0A368KYU8_9BACT</name>
<dbReference type="Pfam" id="PF02597">
    <property type="entry name" value="ThiS"/>
    <property type="match status" value="1"/>
</dbReference>
<dbReference type="InterPro" id="IPR003749">
    <property type="entry name" value="ThiS/MoaD-like"/>
</dbReference>
<dbReference type="UniPathway" id="UPA00344"/>
<dbReference type="AlphaFoldDB" id="A0A368KYU8"/>
<dbReference type="InterPro" id="IPR016155">
    <property type="entry name" value="Mopterin_synth/thiamin_S_b"/>
</dbReference>
<sequence>MNVRVKLFALTQDLAGTSEVSLELAPPVTIAAIRLALAEAAPALGPILPSCAFAVDNEYSTNATEVRDQAEIACLPPVSGG</sequence>
<evidence type="ECO:0000256" key="2">
    <source>
        <dbReference type="ARBA" id="ARBA00024200"/>
    </source>
</evidence>
<dbReference type="PANTHER" id="PTHR33359:SF1">
    <property type="entry name" value="MOLYBDOPTERIN SYNTHASE SULFUR CARRIER SUBUNIT"/>
    <property type="match status" value="1"/>
</dbReference>
<reference evidence="4 5" key="1">
    <citation type="submission" date="2018-07" db="EMBL/GenBank/DDBJ databases">
        <title>Comparative genomes isolates from brazilian mangrove.</title>
        <authorList>
            <person name="De Araujo J.E."/>
            <person name="Taketani R.G."/>
            <person name="Silva M.C.P."/>
            <person name="Lourenco M.V."/>
            <person name="Oliveira V.M."/>
            <person name="Andreote F.D."/>
        </authorList>
    </citation>
    <scope>NUCLEOTIDE SEQUENCE [LARGE SCALE GENOMIC DNA]</scope>
    <source>
        <strain evidence="4 5">HEX PRIS-MGV</strain>
    </source>
</reference>
<dbReference type="Gene3D" id="3.10.20.30">
    <property type="match status" value="1"/>
</dbReference>
<dbReference type="EMBL" id="QPEX01000010">
    <property type="protein sequence ID" value="RCS54512.1"/>
    <property type="molecule type" value="Genomic_DNA"/>
</dbReference>
<dbReference type="GO" id="GO:0000166">
    <property type="term" value="F:nucleotide binding"/>
    <property type="evidence" value="ECO:0007669"/>
    <property type="project" value="UniProtKB-KW"/>
</dbReference>
<dbReference type="InterPro" id="IPR012675">
    <property type="entry name" value="Beta-grasp_dom_sf"/>
</dbReference>
<keyword evidence="1" id="KW-0547">Nucleotide-binding</keyword>
<protein>
    <recommendedName>
        <fullName evidence="3">Molybdopterin synthase sulfur carrier subunit</fullName>
    </recommendedName>
</protein>
<dbReference type="InterPro" id="IPR044672">
    <property type="entry name" value="MOCS2A"/>
</dbReference>
<comment type="similarity">
    <text evidence="2">Belongs to the MoaD family.</text>
</comment>
<organism evidence="4 5">
    <name type="scientific">Bremerella cremea</name>
    <dbReference type="NCBI Taxonomy" id="1031537"/>
    <lineage>
        <taxon>Bacteria</taxon>
        <taxon>Pseudomonadati</taxon>
        <taxon>Planctomycetota</taxon>
        <taxon>Planctomycetia</taxon>
        <taxon>Pirellulales</taxon>
        <taxon>Pirellulaceae</taxon>
        <taxon>Bremerella</taxon>
    </lineage>
</organism>
<accession>A0A368KYU8</accession>
<dbReference type="GO" id="GO:1990133">
    <property type="term" value="C:molybdopterin adenylyltransferase complex"/>
    <property type="evidence" value="ECO:0007669"/>
    <property type="project" value="TreeGrafter"/>
</dbReference>